<organism evidence="1 2">
    <name type="scientific">Streblomastix strix</name>
    <dbReference type="NCBI Taxonomy" id="222440"/>
    <lineage>
        <taxon>Eukaryota</taxon>
        <taxon>Metamonada</taxon>
        <taxon>Preaxostyla</taxon>
        <taxon>Oxymonadida</taxon>
        <taxon>Streblomastigidae</taxon>
        <taxon>Streblomastix</taxon>
    </lineage>
</organism>
<sequence>MAGINGEVCINSDSAIRVSRMVPQHKHKPDMHDSDQESRAAVTNIEMEKNNRKKKDSENKVVSLIDREIEFPEDTNKVWRIAYEKNEQIEKLSSECKKLQQLHVDQQKCSDGFRVVEQSDCNQQSSSSDKHTTRSRAKYRCMHGKMGRHLKNKKHRKREQTFRILESLMETGLVQLKGDSSNISCVMQDGEGTNQLQNQQSSNIIGQFDRIVQPESGCDCSSVSFTYKHDTGEGRINANIDIGVSHSWQEQPGCK</sequence>
<dbReference type="AlphaFoldDB" id="A0A5J4TE28"/>
<dbReference type="EMBL" id="SNRW01033642">
    <property type="protein sequence ID" value="KAA6356033.1"/>
    <property type="molecule type" value="Genomic_DNA"/>
</dbReference>
<accession>A0A5J4TE28</accession>
<dbReference type="Proteomes" id="UP000324800">
    <property type="component" value="Unassembled WGS sequence"/>
</dbReference>
<gene>
    <name evidence="1" type="ORF">EZS28_048440</name>
</gene>
<evidence type="ECO:0000313" key="1">
    <source>
        <dbReference type="EMBL" id="KAA6356033.1"/>
    </source>
</evidence>
<name>A0A5J4TE28_9EUKA</name>
<proteinExistence type="predicted"/>
<evidence type="ECO:0000313" key="2">
    <source>
        <dbReference type="Proteomes" id="UP000324800"/>
    </source>
</evidence>
<comment type="caution">
    <text evidence="1">The sequence shown here is derived from an EMBL/GenBank/DDBJ whole genome shotgun (WGS) entry which is preliminary data.</text>
</comment>
<protein>
    <submittedName>
        <fullName evidence="1">Uncharacterized protein</fullName>
    </submittedName>
</protein>
<reference evidence="1 2" key="1">
    <citation type="submission" date="2019-03" db="EMBL/GenBank/DDBJ databases">
        <title>Single cell metagenomics reveals metabolic interactions within the superorganism composed of flagellate Streblomastix strix and complex community of Bacteroidetes bacteria on its surface.</title>
        <authorList>
            <person name="Treitli S.C."/>
            <person name="Kolisko M."/>
            <person name="Husnik F."/>
            <person name="Keeling P."/>
            <person name="Hampl V."/>
        </authorList>
    </citation>
    <scope>NUCLEOTIDE SEQUENCE [LARGE SCALE GENOMIC DNA]</scope>
    <source>
        <strain evidence="1">ST1C</strain>
    </source>
</reference>